<dbReference type="GO" id="GO:0004672">
    <property type="term" value="F:protein kinase activity"/>
    <property type="evidence" value="ECO:0007669"/>
    <property type="project" value="InterPro"/>
</dbReference>
<feature type="domain" description="Protein kinase" evidence="1">
    <location>
        <begin position="15"/>
        <end position="344"/>
    </location>
</feature>
<dbReference type="Gene3D" id="1.10.510.10">
    <property type="entry name" value="Transferase(Phosphotransferase) domain 1"/>
    <property type="match status" value="1"/>
</dbReference>
<name>A0A6C0DRU1_9ZZZZ</name>
<protein>
    <recommendedName>
        <fullName evidence="1">Protein kinase domain-containing protein</fullName>
    </recommendedName>
</protein>
<dbReference type="AlphaFoldDB" id="A0A6C0DRU1"/>
<organism evidence="2">
    <name type="scientific">viral metagenome</name>
    <dbReference type="NCBI Taxonomy" id="1070528"/>
    <lineage>
        <taxon>unclassified sequences</taxon>
        <taxon>metagenomes</taxon>
        <taxon>organismal metagenomes</taxon>
    </lineage>
</organism>
<evidence type="ECO:0000313" key="2">
    <source>
        <dbReference type="EMBL" id="QHT19447.1"/>
    </source>
</evidence>
<dbReference type="EMBL" id="MN739666">
    <property type="protein sequence ID" value="QHT19447.1"/>
    <property type="molecule type" value="Genomic_DNA"/>
</dbReference>
<sequence>MGRHSRRRFTRKKRALEKGLIGEGFHGKAYRVAYTRDGQSLSDLLANEVIDSIKLQNVDRMEILEDIVDIREFLNFLAKADGVIAKIFKDRFYMTGSTVKHDFEEEIEINRRVIQLYGKEAPQFLTVGPILGFHKEKILGIEVTVKGHPTLYIAFSIMCNNKYKIKGVRFLKEIMESVVLLQEAGYQHNDIKLDNIVECGDRFKLIDWGQAGPIDKLYVGDMIGTSPMKWYLEGAPSYFAQKILDLRAAMVNGGYDKSPAFREQYARIRDELYVVVGETPSRAVLFDRYKRSFDIFMCGMLLLHAIHRYSMSYSRYRGLVEALTSLKEPIIDAKTALRLINKFI</sequence>
<proteinExistence type="predicted"/>
<dbReference type="PROSITE" id="PS50011">
    <property type="entry name" value="PROTEIN_KINASE_DOM"/>
    <property type="match status" value="1"/>
</dbReference>
<accession>A0A6C0DRU1</accession>
<evidence type="ECO:0000259" key="1">
    <source>
        <dbReference type="PROSITE" id="PS50011"/>
    </source>
</evidence>
<dbReference type="InterPro" id="IPR000719">
    <property type="entry name" value="Prot_kinase_dom"/>
</dbReference>
<reference evidence="2" key="1">
    <citation type="journal article" date="2020" name="Nature">
        <title>Giant virus diversity and host interactions through global metagenomics.</title>
        <authorList>
            <person name="Schulz F."/>
            <person name="Roux S."/>
            <person name="Paez-Espino D."/>
            <person name="Jungbluth S."/>
            <person name="Walsh D.A."/>
            <person name="Denef V.J."/>
            <person name="McMahon K.D."/>
            <person name="Konstantinidis K.T."/>
            <person name="Eloe-Fadrosh E.A."/>
            <person name="Kyrpides N.C."/>
            <person name="Woyke T."/>
        </authorList>
    </citation>
    <scope>NUCLEOTIDE SEQUENCE</scope>
    <source>
        <strain evidence="2">GVMAG-M-3300023174-57</strain>
    </source>
</reference>
<dbReference type="InterPro" id="IPR011009">
    <property type="entry name" value="Kinase-like_dom_sf"/>
</dbReference>
<dbReference type="GO" id="GO:0005524">
    <property type="term" value="F:ATP binding"/>
    <property type="evidence" value="ECO:0007669"/>
    <property type="project" value="InterPro"/>
</dbReference>
<dbReference type="SUPFAM" id="SSF56112">
    <property type="entry name" value="Protein kinase-like (PK-like)"/>
    <property type="match status" value="2"/>
</dbReference>